<dbReference type="InterPro" id="IPR036855">
    <property type="entry name" value="Znf_CCCH_sf"/>
</dbReference>
<accession>A0A8E0RXV1</accession>
<dbReference type="InterPro" id="IPR041367">
    <property type="entry name" value="Znf-CCCH_4"/>
</dbReference>
<dbReference type="Gene3D" id="2.30.30.1190">
    <property type="match status" value="1"/>
</dbReference>
<dbReference type="Pfam" id="PF14608">
    <property type="entry name" value="zf-CCCH_2"/>
    <property type="match status" value="1"/>
</dbReference>
<evidence type="ECO:0000259" key="6">
    <source>
        <dbReference type="PROSITE" id="PS50103"/>
    </source>
</evidence>
<dbReference type="AlphaFoldDB" id="A0A8E0RXV1"/>
<evidence type="ECO:0000313" key="7">
    <source>
        <dbReference type="EMBL" id="KAA0194137.1"/>
    </source>
</evidence>
<keyword evidence="8" id="KW-1185">Reference proteome</keyword>
<dbReference type="OrthoDB" id="411372at2759"/>
<evidence type="ECO:0000256" key="4">
    <source>
        <dbReference type="ARBA" id="ARBA00022833"/>
    </source>
</evidence>
<keyword evidence="3 5" id="KW-0863">Zinc-finger</keyword>
<dbReference type="InterPro" id="IPR000571">
    <property type="entry name" value="Znf_CCCH"/>
</dbReference>
<organism evidence="7 8">
    <name type="scientific">Fasciolopsis buskii</name>
    <dbReference type="NCBI Taxonomy" id="27845"/>
    <lineage>
        <taxon>Eukaryota</taxon>
        <taxon>Metazoa</taxon>
        <taxon>Spiralia</taxon>
        <taxon>Lophotrochozoa</taxon>
        <taxon>Platyhelminthes</taxon>
        <taxon>Trematoda</taxon>
        <taxon>Digenea</taxon>
        <taxon>Plagiorchiida</taxon>
        <taxon>Echinostomata</taxon>
        <taxon>Echinostomatoidea</taxon>
        <taxon>Fasciolidae</taxon>
        <taxon>Fasciolopsis</taxon>
    </lineage>
</organism>
<feature type="domain" description="C3H1-type" evidence="6">
    <location>
        <begin position="29"/>
        <end position="52"/>
    </location>
</feature>
<dbReference type="InterPro" id="IPR045877">
    <property type="entry name" value="ZFP36-like"/>
</dbReference>
<dbReference type="Proteomes" id="UP000728185">
    <property type="component" value="Unassembled WGS sequence"/>
</dbReference>
<feature type="zinc finger region" description="C3H1-type" evidence="5">
    <location>
        <begin position="6"/>
        <end position="28"/>
    </location>
</feature>
<evidence type="ECO:0000256" key="2">
    <source>
        <dbReference type="ARBA" id="ARBA00022737"/>
    </source>
</evidence>
<dbReference type="GO" id="GO:0008270">
    <property type="term" value="F:zinc ion binding"/>
    <property type="evidence" value="ECO:0007669"/>
    <property type="project" value="UniProtKB-KW"/>
</dbReference>
<evidence type="ECO:0000256" key="1">
    <source>
        <dbReference type="ARBA" id="ARBA00022723"/>
    </source>
</evidence>
<dbReference type="EMBL" id="LUCM01004593">
    <property type="protein sequence ID" value="KAA0194137.1"/>
    <property type="molecule type" value="Genomic_DNA"/>
</dbReference>
<dbReference type="Pfam" id="PF00642">
    <property type="entry name" value="zf-CCCH"/>
    <property type="match status" value="1"/>
</dbReference>
<feature type="zinc finger region" description="C3H1-type" evidence="5">
    <location>
        <begin position="29"/>
        <end position="52"/>
    </location>
</feature>
<gene>
    <name evidence="7" type="ORF">FBUS_00859</name>
</gene>
<sequence length="235" mass="26792">MNRVHVCYYYQAGCCRNGDACQFAHPTVKCRSFSSTGWCPYGYNCHFWHDHSTKPSAPNLARKPCPFFVINQCKYGDRCTFSHDLKNEHDNYRTLAEFRASKSFSQLSLSVGTLSLDRNSFSDPKATDPSRRQKAEVALTGSPVPFKNDNLRTTTSDSLNRIYRPAFIRPKTSNSGTPLEGATKAEVYRLQQLEVERFLKSYPKDKLCEVQSFDSGRVFHLKFSSSDPDWVSLPE</sequence>
<comment type="caution">
    <text evidence="7">The sequence shown here is derived from an EMBL/GenBank/DDBJ whole genome shotgun (WGS) entry which is preliminary data.</text>
</comment>
<dbReference type="PROSITE" id="PS50103">
    <property type="entry name" value="ZF_C3H1"/>
    <property type="match status" value="3"/>
</dbReference>
<reference evidence="7" key="1">
    <citation type="submission" date="2019-05" db="EMBL/GenBank/DDBJ databases">
        <title>Annotation for the trematode Fasciolopsis buski.</title>
        <authorList>
            <person name="Choi Y.-J."/>
        </authorList>
    </citation>
    <scope>NUCLEOTIDE SEQUENCE</scope>
    <source>
        <strain evidence="7">HT</strain>
        <tissue evidence="7">Whole worm</tissue>
    </source>
</reference>
<dbReference type="GO" id="GO:0003729">
    <property type="term" value="F:mRNA binding"/>
    <property type="evidence" value="ECO:0007669"/>
    <property type="project" value="InterPro"/>
</dbReference>
<evidence type="ECO:0000313" key="8">
    <source>
        <dbReference type="Proteomes" id="UP000728185"/>
    </source>
</evidence>
<name>A0A8E0RXV1_9TREM</name>
<evidence type="ECO:0000256" key="5">
    <source>
        <dbReference type="PROSITE-ProRule" id="PRU00723"/>
    </source>
</evidence>
<evidence type="ECO:0000256" key="3">
    <source>
        <dbReference type="ARBA" id="ARBA00022771"/>
    </source>
</evidence>
<feature type="domain" description="C3H1-type" evidence="6">
    <location>
        <begin position="59"/>
        <end position="86"/>
    </location>
</feature>
<keyword evidence="2" id="KW-0677">Repeat</keyword>
<dbReference type="Gene3D" id="4.10.1000.10">
    <property type="entry name" value="Zinc finger, CCCH-type"/>
    <property type="match status" value="1"/>
</dbReference>
<dbReference type="PANTHER" id="PTHR12547">
    <property type="entry name" value="CCCH ZINC FINGER/TIS11-RELATED"/>
    <property type="match status" value="1"/>
</dbReference>
<dbReference type="SUPFAM" id="SSF90229">
    <property type="entry name" value="CCCH zinc finger"/>
    <property type="match status" value="2"/>
</dbReference>
<dbReference type="Pfam" id="PF18044">
    <property type="entry name" value="zf-CCCH_4"/>
    <property type="match status" value="1"/>
</dbReference>
<proteinExistence type="predicted"/>
<feature type="domain" description="C3H1-type" evidence="6">
    <location>
        <begin position="6"/>
        <end position="28"/>
    </location>
</feature>
<keyword evidence="4 5" id="KW-0862">Zinc</keyword>
<protein>
    <recommendedName>
        <fullName evidence="6">C3H1-type domain-containing protein</fullName>
    </recommendedName>
</protein>
<dbReference type="PANTHER" id="PTHR12547:SF18">
    <property type="entry name" value="PROTEIN TIS11"/>
    <property type="match status" value="1"/>
</dbReference>
<feature type="zinc finger region" description="C3H1-type" evidence="5">
    <location>
        <begin position="59"/>
        <end position="86"/>
    </location>
</feature>
<dbReference type="SMART" id="SM00356">
    <property type="entry name" value="ZnF_C3H1"/>
    <property type="match status" value="3"/>
</dbReference>
<keyword evidence="1 5" id="KW-0479">Metal-binding</keyword>